<protein>
    <recommendedName>
        <fullName evidence="3">Glycosyl transferase</fullName>
    </recommendedName>
</protein>
<evidence type="ECO:0008006" key="3">
    <source>
        <dbReference type="Google" id="ProtNLM"/>
    </source>
</evidence>
<dbReference type="SUPFAM" id="SSF53448">
    <property type="entry name" value="Nucleotide-diphospho-sugar transferases"/>
    <property type="match status" value="1"/>
</dbReference>
<accession>A0A2W5QCP6</accession>
<gene>
    <name evidence="1" type="ORF">DI563_10820</name>
</gene>
<comment type="caution">
    <text evidence="1">The sequence shown here is derived from an EMBL/GenBank/DDBJ whole genome shotgun (WGS) entry which is preliminary data.</text>
</comment>
<sequence>MLDPAALSAIRPFVATPSHSGALSSLYVRSLLGLVNLAWTRGFAMQTRFLDGDSLVTRARNRLVAEFMADPRWTHLFWIDADIGFEPEAALRLLLAGREVVAGVYPHKSDGWPAGGLAKALPAGSTREDFAARHARFAFNPLPGVQRADEDGFVEVLDAPTGFMLIARTVFERLAAALPELRYTPDAGEHANAHLPHWRFFDTLAEPGNGRYLSEDYAFCRRWQQAGGRVFVDVQSRLVHQGTQDYRGDLPRSLGLAG</sequence>
<evidence type="ECO:0000313" key="1">
    <source>
        <dbReference type="EMBL" id="PZQ74988.1"/>
    </source>
</evidence>
<organism evidence="1 2">
    <name type="scientific">Variovorax paradoxus</name>
    <dbReference type="NCBI Taxonomy" id="34073"/>
    <lineage>
        <taxon>Bacteria</taxon>
        <taxon>Pseudomonadati</taxon>
        <taxon>Pseudomonadota</taxon>
        <taxon>Betaproteobacteria</taxon>
        <taxon>Burkholderiales</taxon>
        <taxon>Comamonadaceae</taxon>
        <taxon>Variovorax</taxon>
    </lineage>
</organism>
<proteinExistence type="predicted"/>
<dbReference type="EMBL" id="QFPP01000105">
    <property type="protein sequence ID" value="PZQ74988.1"/>
    <property type="molecule type" value="Genomic_DNA"/>
</dbReference>
<dbReference type="Proteomes" id="UP000249135">
    <property type="component" value="Unassembled WGS sequence"/>
</dbReference>
<dbReference type="AlphaFoldDB" id="A0A2W5QCP6"/>
<reference evidence="1 2" key="1">
    <citation type="submission" date="2017-08" db="EMBL/GenBank/DDBJ databases">
        <title>Infants hospitalized years apart are colonized by the same room-sourced microbial strains.</title>
        <authorList>
            <person name="Brooks B."/>
            <person name="Olm M.R."/>
            <person name="Firek B.A."/>
            <person name="Baker R."/>
            <person name="Thomas B.C."/>
            <person name="Morowitz M.J."/>
            <person name="Banfield J.F."/>
        </authorList>
    </citation>
    <scope>NUCLEOTIDE SEQUENCE [LARGE SCALE GENOMIC DNA]</scope>
    <source>
        <strain evidence="1">S2_005_003_R2_41</strain>
    </source>
</reference>
<dbReference type="InterPro" id="IPR029044">
    <property type="entry name" value="Nucleotide-diphossugar_trans"/>
</dbReference>
<name>A0A2W5QCP6_VARPD</name>
<evidence type="ECO:0000313" key="2">
    <source>
        <dbReference type="Proteomes" id="UP000249135"/>
    </source>
</evidence>